<dbReference type="Proteomes" id="UP000078550">
    <property type="component" value="Unassembled WGS sequence"/>
</dbReference>
<proteinExistence type="predicted"/>
<reference evidence="3 4" key="1">
    <citation type="submission" date="2016-05" db="EMBL/GenBank/DDBJ databases">
        <authorList>
            <person name="Naeem Raeece"/>
        </authorList>
    </citation>
    <scope>NUCLEOTIDE SEQUENCE [LARGE SCALE GENOMIC DNA]</scope>
</reference>
<organism evidence="2 3">
    <name type="scientific">Plasmodium ovale wallikeri</name>
    <dbReference type="NCBI Taxonomy" id="864142"/>
    <lineage>
        <taxon>Eukaryota</taxon>
        <taxon>Sar</taxon>
        <taxon>Alveolata</taxon>
        <taxon>Apicomplexa</taxon>
        <taxon>Aconoidasida</taxon>
        <taxon>Haemosporida</taxon>
        <taxon>Plasmodiidae</taxon>
        <taxon>Plasmodium</taxon>
        <taxon>Plasmodium (Plasmodium)</taxon>
    </lineage>
</organism>
<dbReference type="Proteomes" id="UP000078555">
    <property type="component" value="Unassembled WGS sequence"/>
</dbReference>
<sequence length="119" mass="13560">MILPGYDSAWQLFCLTLPLTKSTRSAQDPNGHVFAKGLNRKFKPKVRDIKKVEIHLNGGKSHFNFLPTTISCKACLEISDEKLSIFVLGEKSNLGKKYQRYNTIIRGGIFFFFFFPKVA</sequence>
<evidence type="ECO:0000313" key="2">
    <source>
        <dbReference type="EMBL" id="SBT31382.1"/>
    </source>
</evidence>
<gene>
    <name evidence="1" type="ORF">POVWA1_003710</name>
    <name evidence="2" type="ORF">POVWA2_003850</name>
</gene>
<protein>
    <submittedName>
        <fullName evidence="2">Uncharacterized protein</fullName>
    </submittedName>
</protein>
<evidence type="ECO:0000313" key="4">
    <source>
        <dbReference type="Proteomes" id="UP000078555"/>
    </source>
</evidence>
<dbReference type="AlphaFoldDB" id="A0A1A8YJ56"/>
<dbReference type="EMBL" id="FLRD01000009">
    <property type="protein sequence ID" value="SBT30767.1"/>
    <property type="molecule type" value="Genomic_DNA"/>
</dbReference>
<accession>A0A1A8YJ56</accession>
<evidence type="ECO:0000313" key="3">
    <source>
        <dbReference type="Proteomes" id="UP000078550"/>
    </source>
</evidence>
<reference evidence="2" key="2">
    <citation type="submission" date="2016-05" db="EMBL/GenBank/DDBJ databases">
        <authorList>
            <person name="Lavstsen T."/>
            <person name="Jespersen J.S."/>
        </authorList>
    </citation>
    <scope>NUCLEOTIDE SEQUENCE [LARGE SCALE GENOMIC DNA]</scope>
</reference>
<keyword evidence="4" id="KW-1185">Reference proteome</keyword>
<dbReference type="EMBL" id="FLRE01000016">
    <property type="protein sequence ID" value="SBT31382.1"/>
    <property type="molecule type" value="Genomic_DNA"/>
</dbReference>
<name>A0A1A8YJ56_PLAOA</name>
<evidence type="ECO:0000313" key="1">
    <source>
        <dbReference type="EMBL" id="SBT30767.1"/>
    </source>
</evidence>